<dbReference type="EMBL" id="BMGA01000014">
    <property type="protein sequence ID" value="GGA88897.1"/>
    <property type="molecule type" value="Genomic_DNA"/>
</dbReference>
<comment type="caution">
    <text evidence="2">The sequence shown here is derived from an EMBL/GenBank/DDBJ whole genome shotgun (WGS) entry which is preliminary data.</text>
</comment>
<sequence length="298" mass="35377">MLAIVIPYYKLTFFEATLQSLASQTDKRFKVYIGDDASPENPIDILGNYKGKFDFIYHRFETNLGGVSLTQHWERCITLSYDEEWLMILGDDDVLGDNVVEEFYKQYPVFYSNVNVVRFSSKLIDYSLGKISEVFTHPVWESSSEFFQRKLKEKTRSSLSEYVFSKSSYLKCKFCDYPLAWHSDDMAWIEFSQDKQIYSINEAQMQIGFSNLSISGRNDNLDSKYSASLAFYKNILKKYSQIFSKKERLEILMKYEILIKQSRKLYREEWLFLISHYFRNFSIIPFAKLCRRILIAYR</sequence>
<dbReference type="GO" id="GO:0016740">
    <property type="term" value="F:transferase activity"/>
    <property type="evidence" value="ECO:0007669"/>
    <property type="project" value="UniProtKB-KW"/>
</dbReference>
<evidence type="ECO:0000313" key="2">
    <source>
        <dbReference type="EMBL" id="GGA88897.1"/>
    </source>
</evidence>
<dbReference type="RefSeq" id="WP_188495818.1">
    <property type="nucleotide sequence ID" value="NZ_BMGA01000014.1"/>
</dbReference>
<dbReference type="SUPFAM" id="SSF53448">
    <property type="entry name" value="Nucleotide-diphospho-sugar transferases"/>
    <property type="match status" value="1"/>
</dbReference>
<accession>A0ABQ1HTH2</accession>
<evidence type="ECO:0000313" key="3">
    <source>
        <dbReference type="Proteomes" id="UP000658793"/>
    </source>
</evidence>
<reference evidence="3" key="1">
    <citation type="journal article" date="2019" name="Int. J. Syst. Evol. Microbiol.">
        <title>The Global Catalogue of Microorganisms (GCM) 10K type strain sequencing project: providing services to taxonomists for standard genome sequencing and annotation.</title>
        <authorList>
            <consortium name="The Broad Institute Genomics Platform"/>
            <consortium name="The Broad Institute Genome Sequencing Center for Infectious Disease"/>
            <person name="Wu L."/>
            <person name="Ma J."/>
        </authorList>
    </citation>
    <scope>NUCLEOTIDE SEQUENCE [LARGE SCALE GENOMIC DNA]</scope>
    <source>
        <strain evidence="3">CGMCC 1.12811</strain>
    </source>
</reference>
<dbReference type="CDD" id="cd00761">
    <property type="entry name" value="Glyco_tranf_GTA_type"/>
    <property type="match status" value="1"/>
</dbReference>
<dbReference type="Proteomes" id="UP000658793">
    <property type="component" value="Unassembled WGS sequence"/>
</dbReference>
<gene>
    <name evidence="2" type="ORF">GCM10008015_31790</name>
</gene>
<dbReference type="Pfam" id="PF00535">
    <property type="entry name" value="Glycos_transf_2"/>
    <property type="match status" value="1"/>
</dbReference>
<dbReference type="InterPro" id="IPR001173">
    <property type="entry name" value="Glyco_trans_2-like"/>
</dbReference>
<organism evidence="2 3">
    <name type="scientific">Flavobacterium palustre</name>
    <dbReference type="NCBI Taxonomy" id="1476463"/>
    <lineage>
        <taxon>Bacteria</taxon>
        <taxon>Pseudomonadati</taxon>
        <taxon>Bacteroidota</taxon>
        <taxon>Flavobacteriia</taxon>
        <taxon>Flavobacteriales</taxon>
        <taxon>Flavobacteriaceae</taxon>
        <taxon>Flavobacterium</taxon>
    </lineage>
</organism>
<dbReference type="InterPro" id="IPR029044">
    <property type="entry name" value="Nucleotide-diphossugar_trans"/>
</dbReference>
<evidence type="ECO:0000259" key="1">
    <source>
        <dbReference type="Pfam" id="PF00535"/>
    </source>
</evidence>
<proteinExistence type="predicted"/>
<keyword evidence="2" id="KW-0808">Transferase</keyword>
<protein>
    <submittedName>
        <fullName evidence="2">Glycosyl transferase</fullName>
    </submittedName>
</protein>
<dbReference type="Gene3D" id="3.90.550.10">
    <property type="entry name" value="Spore Coat Polysaccharide Biosynthesis Protein SpsA, Chain A"/>
    <property type="match status" value="1"/>
</dbReference>
<feature type="domain" description="Glycosyltransferase 2-like" evidence="1">
    <location>
        <begin position="4"/>
        <end position="127"/>
    </location>
</feature>
<name>A0ABQ1HTH2_9FLAO</name>
<keyword evidence="3" id="KW-1185">Reference proteome</keyword>